<sequence>MSNGDIERYVITLKFQEHNLTDLNELNNHLTRGGFLLTLSDDEGKVHELGINTFGLISPLSPKEVEELARGLGKLALGVEPEVSVTTWDAWQQESK</sequence>
<gene>
    <name evidence="1" type="ORF">GBAG_1575</name>
</gene>
<dbReference type="Proteomes" id="UP000028653">
    <property type="component" value="Unassembled WGS sequence"/>
</dbReference>
<dbReference type="STRING" id="1006004.GBAG_1575"/>
<dbReference type="OrthoDB" id="6490595at2"/>
<comment type="caution">
    <text evidence="1">The sequence shown here is derived from an EMBL/GenBank/DDBJ whole genome shotgun (WGS) entry which is preliminary data.</text>
</comment>
<evidence type="ECO:0000313" key="2">
    <source>
        <dbReference type="Proteomes" id="UP000028653"/>
    </source>
</evidence>
<dbReference type="Pfam" id="PF11080">
    <property type="entry name" value="GhoS"/>
    <property type="match status" value="1"/>
</dbReference>
<organism evidence="1 2">
    <name type="scientific">Buttiauxella agrestis ATCC 33320</name>
    <dbReference type="NCBI Taxonomy" id="1006004"/>
    <lineage>
        <taxon>Bacteria</taxon>
        <taxon>Pseudomonadati</taxon>
        <taxon>Pseudomonadota</taxon>
        <taxon>Gammaproteobacteria</taxon>
        <taxon>Enterobacterales</taxon>
        <taxon>Enterobacteriaceae</taxon>
        <taxon>Buttiauxella</taxon>
    </lineage>
</organism>
<dbReference type="InterPro" id="IPR022597">
    <property type="entry name" value="GhoS"/>
</dbReference>
<accession>A0A085GF94</accession>
<dbReference type="eggNOG" id="ENOG5032T3T">
    <property type="taxonomic scope" value="Bacteria"/>
</dbReference>
<protein>
    <submittedName>
        <fullName evidence="1">Uncharacterized protein</fullName>
    </submittedName>
</protein>
<dbReference type="AlphaFoldDB" id="A0A085GF94"/>
<proteinExistence type="predicted"/>
<dbReference type="Gene3D" id="3.30.70.2360">
    <property type="match status" value="1"/>
</dbReference>
<dbReference type="EMBL" id="JMPI01000023">
    <property type="protein sequence ID" value="KFC82389.1"/>
    <property type="molecule type" value="Genomic_DNA"/>
</dbReference>
<evidence type="ECO:0000313" key="1">
    <source>
        <dbReference type="EMBL" id="KFC82389.1"/>
    </source>
</evidence>
<keyword evidence="2" id="KW-1185">Reference proteome</keyword>
<dbReference type="GO" id="GO:0004521">
    <property type="term" value="F:RNA endonuclease activity"/>
    <property type="evidence" value="ECO:0007669"/>
    <property type="project" value="InterPro"/>
</dbReference>
<reference evidence="1 2" key="1">
    <citation type="submission" date="2014-05" db="EMBL/GenBank/DDBJ databases">
        <title>ATOL: Assembling a taxonomically balanced genome-scale reconstruction of the evolutionary history of the Enterobacteriaceae.</title>
        <authorList>
            <person name="Plunkett G.III."/>
            <person name="Neeno-Eckwall E.C."/>
            <person name="Glasner J.D."/>
            <person name="Perna N.T."/>
        </authorList>
    </citation>
    <scope>NUCLEOTIDE SEQUENCE [LARGE SCALE GENOMIC DNA]</scope>
    <source>
        <strain evidence="1 2">ATCC 33320</strain>
    </source>
</reference>
<dbReference type="InterPro" id="IPR038241">
    <property type="entry name" value="GhoS_sf"/>
</dbReference>
<name>A0A085GF94_9ENTR</name>
<dbReference type="RefSeq" id="WP_034494791.1">
    <property type="nucleotide sequence ID" value="NZ_JMPI01000023.1"/>
</dbReference>